<comment type="caution">
    <text evidence="2">The sequence shown here is derived from an EMBL/GenBank/DDBJ whole genome shotgun (WGS) entry which is preliminary data.</text>
</comment>
<reference evidence="2 3" key="1">
    <citation type="submission" date="2024-04" db="EMBL/GenBank/DDBJ databases">
        <title>Phyllosticta paracitricarpa is synonymous to the EU quarantine fungus P. citricarpa based on phylogenomic analyses.</title>
        <authorList>
            <consortium name="Lawrence Berkeley National Laboratory"/>
            <person name="Van Ingen-Buijs V.A."/>
            <person name="Van Westerhoven A.C."/>
            <person name="Haridas S."/>
            <person name="Skiadas P."/>
            <person name="Martin F."/>
            <person name="Groenewald J.Z."/>
            <person name="Crous P.W."/>
            <person name="Seidl M.F."/>
        </authorList>
    </citation>
    <scope>NUCLEOTIDE SEQUENCE [LARGE SCALE GENOMIC DNA]</scope>
    <source>
        <strain evidence="2 3">CBS 123371</strain>
    </source>
</reference>
<proteinExistence type="predicted"/>
<dbReference type="EMBL" id="JBBPHU010000013">
    <property type="protein sequence ID" value="KAK7510880.1"/>
    <property type="molecule type" value="Genomic_DNA"/>
</dbReference>
<feature type="compositionally biased region" description="Basic and acidic residues" evidence="1">
    <location>
        <begin position="66"/>
        <end position="83"/>
    </location>
</feature>
<sequence>MGPSGSATASGPTLRGRSPRVITSTTVITITTITGLEAAAAKTTTTILNSPTTALFDARPSLVDEKVGGADENTKNGNEEHVEVASALSKKRKRERSRASACKKAKVSRREQRNLQAGLWEWE</sequence>
<feature type="compositionally biased region" description="Polar residues" evidence="1">
    <location>
        <begin position="1"/>
        <end position="11"/>
    </location>
</feature>
<keyword evidence="3" id="KW-1185">Reference proteome</keyword>
<evidence type="ECO:0000313" key="3">
    <source>
        <dbReference type="Proteomes" id="UP001363622"/>
    </source>
</evidence>
<protein>
    <submittedName>
        <fullName evidence="2">Uncharacterized protein</fullName>
    </submittedName>
</protein>
<name>A0ABR1KFG0_9PEZI</name>
<evidence type="ECO:0000256" key="1">
    <source>
        <dbReference type="SAM" id="MobiDB-lite"/>
    </source>
</evidence>
<feature type="compositionally biased region" description="Basic residues" evidence="1">
    <location>
        <begin position="89"/>
        <end position="107"/>
    </location>
</feature>
<feature type="region of interest" description="Disordered" evidence="1">
    <location>
        <begin position="66"/>
        <end position="123"/>
    </location>
</feature>
<dbReference type="Proteomes" id="UP001363622">
    <property type="component" value="Unassembled WGS sequence"/>
</dbReference>
<organism evidence="2 3">
    <name type="scientific">Phyllosticta citriasiana</name>
    <dbReference type="NCBI Taxonomy" id="595635"/>
    <lineage>
        <taxon>Eukaryota</taxon>
        <taxon>Fungi</taxon>
        <taxon>Dikarya</taxon>
        <taxon>Ascomycota</taxon>
        <taxon>Pezizomycotina</taxon>
        <taxon>Dothideomycetes</taxon>
        <taxon>Dothideomycetes incertae sedis</taxon>
        <taxon>Botryosphaeriales</taxon>
        <taxon>Phyllostictaceae</taxon>
        <taxon>Phyllosticta</taxon>
    </lineage>
</organism>
<evidence type="ECO:0000313" key="2">
    <source>
        <dbReference type="EMBL" id="KAK7510880.1"/>
    </source>
</evidence>
<accession>A0ABR1KFG0</accession>
<gene>
    <name evidence="2" type="ORF">IWZ03DRAFT_363151</name>
</gene>
<feature type="region of interest" description="Disordered" evidence="1">
    <location>
        <begin position="1"/>
        <end position="20"/>
    </location>
</feature>